<protein>
    <submittedName>
        <fullName evidence="1">Uncharacterized protein</fullName>
    </submittedName>
</protein>
<reference evidence="1" key="1">
    <citation type="journal article" date="2021" name="Proc. Natl. Acad. Sci. U.S.A.">
        <title>A Catalog of Tens of Thousands of Viruses from Human Metagenomes Reveals Hidden Associations with Chronic Diseases.</title>
        <authorList>
            <person name="Tisza M.J."/>
            <person name="Buck C.B."/>
        </authorList>
    </citation>
    <scope>NUCLEOTIDE SEQUENCE</scope>
    <source>
        <strain evidence="1">Ctjdk2</strain>
    </source>
</reference>
<sequence length="41" mass="4681">MTLFKIKPSLILINIFIAEEPSLLAWIPSKILRKMLIQASV</sequence>
<accession>A0A8S5UKS0</accession>
<evidence type="ECO:0000313" key="1">
    <source>
        <dbReference type="EMBL" id="DAF95105.1"/>
    </source>
</evidence>
<organism evidence="1">
    <name type="scientific">Siphoviridae sp. ctjdk2</name>
    <dbReference type="NCBI Taxonomy" id="2825635"/>
    <lineage>
        <taxon>Viruses</taxon>
        <taxon>Duplodnaviria</taxon>
        <taxon>Heunggongvirae</taxon>
        <taxon>Uroviricota</taxon>
        <taxon>Caudoviricetes</taxon>
    </lineage>
</organism>
<proteinExistence type="predicted"/>
<dbReference type="EMBL" id="BK016103">
    <property type="protein sequence ID" value="DAF95105.1"/>
    <property type="molecule type" value="Genomic_DNA"/>
</dbReference>
<name>A0A8S5UKS0_9CAUD</name>